<dbReference type="FunCoup" id="A0A0Q9X1Y0">
    <property type="interactions" value="84"/>
</dbReference>
<gene>
    <name evidence="2" type="primary">Dwil\GK27296</name>
    <name evidence="2" type="ORF">Dwil_GK27296</name>
</gene>
<name>A0A0Q9X1Y0_DROWI</name>
<proteinExistence type="predicted"/>
<dbReference type="AlphaFoldDB" id="A0A0Q9X1Y0"/>
<keyword evidence="1" id="KW-0812">Transmembrane</keyword>
<dbReference type="InterPro" id="IPR045139">
    <property type="entry name" value="Aladin"/>
</dbReference>
<dbReference type="EMBL" id="CH964238">
    <property type="protein sequence ID" value="KRF99539.1"/>
    <property type="molecule type" value="Genomic_DNA"/>
</dbReference>
<feature type="transmembrane region" description="Helical" evidence="1">
    <location>
        <begin position="34"/>
        <end position="52"/>
    </location>
</feature>
<dbReference type="PANTHER" id="PTHR14494">
    <property type="entry name" value="ALADIN/ADRACALIN/AAAS"/>
    <property type="match status" value="1"/>
</dbReference>
<organism evidence="2 3">
    <name type="scientific">Drosophila willistoni</name>
    <name type="common">Fruit fly</name>
    <dbReference type="NCBI Taxonomy" id="7260"/>
    <lineage>
        <taxon>Eukaryota</taxon>
        <taxon>Metazoa</taxon>
        <taxon>Ecdysozoa</taxon>
        <taxon>Arthropoda</taxon>
        <taxon>Hexapoda</taxon>
        <taxon>Insecta</taxon>
        <taxon>Pterygota</taxon>
        <taxon>Neoptera</taxon>
        <taxon>Endopterygota</taxon>
        <taxon>Diptera</taxon>
        <taxon>Brachycera</taxon>
        <taxon>Muscomorpha</taxon>
        <taxon>Ephydroidea</taxon>
        <taxon>Drosophilidae</taxon>
        <taxon>Drosophila</taxon>
        <taxon>Sophophora</taxon>
    </lineage>
</organism>
<feature type="transmembrane region" description="Helical" evidence="1">
    <location>
        <begin position="72"/>
        <end position="95"/>
    </location>
</feature>
<dbReference type="PANTHER" id="PTHR14494:SF0">
    <property type="entry name" value="ALADIN"/>
    <property type="match status" value="1"/>
</dbReference>
<protein>
    <recommendedName>
        <fullName evidence="4">WD repeat-containing protein 55 homolog</fullName>
    </recommendedName>
</protein>
<evidence type="ECO:0000256" key="1">
    <source>
        <dbReference type="SAM" id="Phobius"/>
    </source>
</evidence>
<dbReference type="InterPro" id="IPR015943">
    <property type="entry name" value="WD40/YVTN_repeat-like_dom_sf"/>
</dbReference>
<sequence>MDTVLLLHENELTCTQFKDHANQRDITCMAFRSFTCFELAVGCAAGICLWSRNKDRYTLRMLTDKRHVYVTSLAWAENGLILISASLGCGNIIFWQPEMGEKMRFLLGGRNGFSLLSYTPDPGFIFYAYSDAGASFCKYDGMKLFEGTNILSEKRIQSSTWTQCGSHLFFVEKDSCLLYACVAFPDEGVVLDPDVLWKPQVVADLDRVTCSGQHRACGHIQSIAIDPLDIYMAIIFKNQPFVLICFLALSQVLPVRILPRNYVTYNGNSTEKEQVYPTCVKFTVCQSKPVRSLVIAWSTGQLQRLVYNAQSPEEALSRMSTNSNLNQLKWTNYLTIGYGPESEMVVFK</sequence>
<dbReference type="OrthoDB" id="411991at2759"/>
<dbReference type="STRING" id="7260.A0A0Q9X1Y0"/>
<dbReference type="InParanoid" id="A0A0Q9X1Y0"/>
<evidence type="ECO:0000313" key="3">
    <source>
        <dbReference type="Proteomes" id="UP000007798"/>
    </source>
</evidence>
<dbReference type="Proteomes" id="UP000007798">
    <property type="component" value="Unassembled WGS sequence"/>
</dbReference>
<dbReference type="InterPro" id="IPR036322">
    <property type="entry name" value="WD40_repeat_dom_sf"/>
</dbReference>
<dbReference type="SUPFAM" id="SSF50978">
    <property type="entry name" value="WD40 repeat-like"/>
    <property type="match status" value="1"/>
</dbReference>
<keyword evidence="1" id="KW-1133">Transmembrane helix</keyword>
<dbReference type="Gene3D" id="2.130.10.10">
    <property type="entry name" value="YVTN repeat-like/Quinoprotein amine dehydrogenase"/>
    <property type="match status" value="1"/>
</dbReference>
<dbReference type="GO" id="GO:0005643">
    <property type="term" value="C:nuclear pore"/>
    <property type="evidence" value="ECO:0007669"/>
    <property type="project" value="TreeGrafter"/>
</dbReference>
<reference evidence="2 3" key="1">
    <citation type="journal article" date="2007" name="Nature">
        <title>Evolution of genes and genomes on the Drosophila phylogeny.</title>
        <authorList>
            <consortium name="Drosophila 12 Genomes Consortium"/>
            <person name="Clark A.G."/>
            <person name="Eisen M.B."/>
            <person name="Smith D.R."/>
            <person name="Bergman C.M."/>
            <person name="Oliver B."/>
            <person name="Markow T.A."/>
            <person name="Kaufman T.C."/>
            <person name="Kellis M."/>
            <person name="Gelbart W."/>
            <person name="Iyer V.N."/>
            <person name="Pollard D.A."/>
            <person name="Sackton T.B."/>
            <person name="Larracuente A.M."/>
            <person name="Singh N.D."/>
            <person name="Abad J.P."/>
            <person name="Abt D.N."/>
            <person name="Adryan B."/>
            <person name="Aguade M."/>
            <person name="Akashi H."/>
            <person name="Anderson W.W."/>
            <person name="Aquadro C.F."/>
            <person name="Ardell D.H."/>
            <person name="Arguello R."/>
            <person name="Artieri C.G."/>
            <person name="Barbash D.A."/>
            <person name="Barker D."/>
            <person name="Barsanti P."/>
            <person name="Batterham P."/>
            <person name="Batzoglou S."/>
            <person name="Begun D."/>
            <person name="Bhutkar A."/>
            <person name="Blanco E."/>
            <person name="Bosak S.A."/>
            <person name="Bradley R.K."/>
            <person name="Brand A.D."/>
            <person name="Brent M.R."/>
            <person name="Brooks A.N."/>
            <person name="Brown R.H."/>
            <person name="Butlin R.K."/>
            <person name="Caggese C."/>
            <person name="Calvi B.R."/>
            <person name="Bernardo de Carvalho A."/>
            <person name="Caspi A."/>
            <person name="Castrezana S."/>
            <person name="Celniker S.E."/>
            <person name="Chang J.L."/>
            <person name="Chapple C."/>
            <person name="Chatterji S."/>
            <person name="Chinwalla A."/>
            <person name="Civetta A."/>
            <person name="Clifton S.W."/>
            <person name="Comeron J.M."/>
            <person name="Costello J.C."/>
            <person name="Coyne J.A."/>
            <person name="Daub J."/>
            <person name="David R.G."/>
            <person name="Delcher A.L."/>
            <person name="Delehaunty K."/>
            <person name="Do C.B."/>
            <person name="Ebling H."/>
            <person name="Edwards K."/>
            <person name="Eickbush T."/>
            <person name="Evans J.D."/>
            <person name="Filipski A."/>
            <person name="Findeiss S."/>
            <person name="Freyhult E."/>
            <person name="Fulton L."/>
            <person name="Fulton R."/>
            <person name="Garcia A.C."/>
            <person name="Gardiner A."/>
            <person name="Garfield D.A."/>
            <person name="Garvin B.E."/>
            <person name="Gibson G."/>
            <person name="Gilbert D."/>
            <person name="Gnerre S."/>
            <person name="Godfrey J."/>
            <person name="Good R."/>
            <person name="Gotea V."/>
            <person name="Gravely B."/>
            <person name="Greenberg A.J."/>
            <person name="Griffiths-Jones S."/>
            <person name="Gross S."/>
            <person name="Guigo R."/>
            <person name="Gustafson E.A."/>
            <person name="Haerty W."/>
            <person name="Hahn M.W."/>
            <person name="Halligan D.L."/>
            <person name="Halpern A.L."/>
            <person name="Halter G.M."/>
            <person name="Han M.V."/>
            <person name="Heger A."/>
            <person name="Hillier L."/>
            <person name="Hinrichs A.S."/>
            <person name="Holmes I."/>
            <person name="Hoskins R.A."/>
            <person name="Hubisz M.J."/>
            <person name="Hultmark D."/>
            <person name="Huntley M.A."/>
            <person name="Jaffe D.B."/>
            <person name="Jagadeeshan S."/>
            <person name="Jeck W.R."/>
            <person name="Johnson J."/>
            <person name="Jones C.D."/>
            <person name="Jordan W.C."/>
            <person name="Karpen G.H."/>
            <person name="Kataoka E."/>
            <person name="Keightley P.D."/>
            <person name="Kheradpour P."/>
            <person name="Kirkness E.F."/>
            <person name="Koerich L.B."/>
            <person name="Kristiansen K."/>
            <person name="Kudrna D."/>
            <person name="Kulathinal R.J."/>
            <person name="Kumar S."/>
            <person name="Kwok R."/>
            <person name="Lander E."/>
            <person name="Langley C.H."/>
            <person name="Lapoint R."/>
            <person name="Lazzaro B.P."/>
            <person name="Lee S.J."/>
            <person name="Levesque L."/>
            <person name="Li R."/>
            <person name="Lin C.F."/>
            <person name="Lin M.F."/>
            <person name="Lindblad-Toh K."/>
            <person name="Llopart A."/>
            <person name="Long M."/>
            <person name="Low L."/>
            <person name="Lozovsky E."/>
            <person name="Lu J."/>
            <person name="Luo M."/>
            <person name="Machado C.A."/>
            <person name="Makalowski W."/>
            <person name="Marzo M."/>
            <person name="Matsuda M."/>
            <person name="Matzkin L."/>
            <person name="McAllister B."/>
            <person name="McBride C.S."/>
            <person name="McKernan B."/>
            <person name="McKernan K."/>
            <person name="Mendez-Lago M."/>
            <person name="Minx P."/>
            <person name="Mollenhauer M.U."/>
            <person name="Montooth K."/>
            <person name="Mount S.M."/>
            <person name="Mu X."/>
            <person name="Myers E."/>
            <person name="Negre B."/>
            <person name="Newfeld S."/>
            <person name="Nielsen R."/>
            <person name="Noor M.A."/>
            <person name="O'Grady P."/>
            <person name="Pachter L."/>
            <person name="Papaceit M."/>
            <person name="Parisi M.J."/>
            <person name="Parisi M."/>
            <person name="Parts L."/>
            <person name="Pedersen J.S."/>
            <person name="Pesole G."/>
            <person name="Phillippy A.M."/>
            <person name="Ponting C.P."/>
            <person name="Pop M."/>
            <person name="Porcelli D."/>
            <person name="Powell J.R."/>
            <person name="Prohaska S."/>
            <person name="Pruitt K."/>
            <person name="Puig M."/>
            <person name="Quesneville H."/>
            <person name="Ram K.R."/>
            <person name="Rand D."/>
            <person name="Rasmussen M.D."/>
            <person name="Reed L.K."/>
            <person name="Reenan R."/>
            <person name="Reily A."/>
            <person name="Remington K.A."/>
            <person name="Rieger T.T."/>
            <person name="Ritchie M.G."/>
            <person name="Robin C."/>
            <person name="Rogers Y.H."/>
            <person name="Rohde C."/>
            <person name="Rozas J."/>
            <person name="Rubenfield M.J."/>
            <person name="Ruiz A."/>
            <person name="Russo S."/>
            <person name="Salzberg S.L."/>
            <person name="Sanchez-Gracia A."/>
            <person name="Saranga D.J."/>
            <person name="Sato H."/>
            <person name="Schaeffer S.W."/>
            <person name="Schatz M.C."/>
            <person name="Schlenke T."/>
            <person name="Schwartz R."/>
            <person name="Segarra C."/>
            <person name="Singh R.S."/>
            <person name="Sirot L."/>
            <person name="Sirota M."/>
            <person name="Sisneros N.B."/>
            <person name="Smith C.D."/>
            <person name="Smith T.F."/>
            <person name="Spieth J."/>
            <person name="Stage D.E."/>
            <person name="Stark A."/>
            <person name="Stephan W."/>
            <person name="Strausberg R.L."/>
            <person name="Strempel S."/>
            <person name="Sturgill D."/>
            <person name="Sutton G."/>
            <person name="Sutton G.G."/>
            <person name="Tao W."/>
            <person name="Teichmann S."/>
            <person name="Tobari Y.N."/>
            <person name="Tomimura Y."/>
            <person name="Tsolas J.M."/>
            <person name="Valente V.L."/>
            <person name="Venter E."/>
            <person name="Venter J.C."/>
            <person name="Vicario S."/>
            <person name="Vieira F.G."/>
            <person name="Vilella A.J."/>
            <person name="Villasante A."/>
            <person name="Walenz B."/>
            <person name="Wang J."/>
            <person name="Wasserman M."/>
            <person name="Watts T."/>
            <person name="Wilson D."/>
            <person name="Wilson R.K."/>
            <person name="Wing R.A."/>
            <person name="Wolfner M.F."/>
            <person name="Wong A."/>
            <person name="Wong G.K."/>
            <person name="Wu C.I."/>
            <person name="Wu G."/>
            <person name="Yamamoto D."/>
            <person name="Yang H.P."/>
            <person name="Yang S.P."/>
            <person name="Yorke J.A."/>
            <person name="Yoshida K."/>
            <person name="Zdobnov E."/>
            <person name="Zhang P."/>
            <person name="Zhang Y."/>
            <person name="Zimin A.V."/>
            <person name="Baldwin J."/>
            <person name="Abdouelleil A."/>
            <person name="Abdulkadir J."/>
            <person name="Abebe A."/>
            <person name="Abera B."/>
            <person name="Abreu J."/>
            <person name="Acer S.C."/>
            <person name="Aftuck L."/>
            <person name="Alexander A."/>
            <person name="An P."/>
            <person name="Anderson E."/>
            <person name="Anderson S."/>
            <person name="Arachi H."/>
            <person name="Azer M."/>
            <person name="Bachantsang P."/>
            <person name="Barry A."/>
            <person name="Bayul T."/>
            <person name="Berlin A."/>
            <person name="Bessette D."/>
            <person name="Bloom T."/>
            <person name="Blye J."/>
            <person name="Boguslavskiy L."/>
            <person name="Bonnet C."/>
            <person name="Boukhgalter B."/>
            <person name="Bourzgui I."/>
            <person name="Brown A."/>
            <person name="Cahill P."/>
            <person name="Channer S."/>
            <person name="Cheshatsang Y."/>
            <person name="Chuda L."/>
            <person name="Citroen M."/>
            <person name="Collymore A."/>
            <person name="Cooke P."/>
            <person name="Costello M."/>
            <person name="D'Aco K."/>
            <person name="Daza R."/>
            <person name="De Haan G."/>
            <person name="DeGray S."/>
            <person name="DeMaso C."/>
            <person name="Dhargay N."/>
            <person name="Dooley K."/>
            <person name="Dooley E."/>
            <person name="Doricent M."/>
            <person name="Dorje P."/>
            <person name="Dorjee K."/>
            <person name="Dupes A."/>
            <person name="Elong R."/>
            <person name="Falk J."/>
            <person name="Farina A."/>
            <person name="Faro S."/>
            <person name="Ferguson D."/>
            <person name="Fisher S."/>
            <person name="Foley C.D."/>
            <person name="Franke A."/>
            <person name="Friedrich D."/>
            <person name="Gadbois L."/>
            <person name="Gearin G."/>
            <person name="Gearin C.R."/>
            <person name="Giannoukos G."/>
            <person name="Goode T."/>
            <person name="Graham J."/>
            <person name="Grandbois E."/>
            <person name="Grewal S."/>
            <person name="Gyaltsen K."/>
            <person name="Hafez N."/>
            <person name="Hagos B."/>
            <person name="Hall J."/>
            <person name="Henson C."/>
            <person name="Hollinger A."/>
            <person name="Honan T."/>
            <person name="Huard M.D."/>
            <person name="Hughes L."/>
            <person name="Hurhula B."/>
            <person name="Husby M.E."/>
            <person name="Kamat A."/>
            <person name="Kanga B."/>
            <person name="Kashin S."/>
            <person name="Khazanovich D."/>
            <person name="Kisner P."/>
            <person name="Lance K."/>
            <person name="Lara M."/>
            <person name="Lee W."/>
            <person name="Lennon N."/>
            <person name="Letendre F."/>
            <person name="LeVine R."/>
            <person name="Lipovsky A."/>
            <person name="Liu X."/>
            <person name="Liu J."/>
            <person name="Liu S."/>
            <person name="Lokyitsang T."/>
            <person name="Lokyitsang Y."/>
            <person name="Lubonja R."/>
            <person name="Lui A."/>
            <person name="MacDonald P."/>
            <person name="Magnisalis V."/>
            <person name="Maru K."/>
            <person name="Matthews C."/>
            <person name="McCusker W."/>
            <person name="McDonough S."/>
            <person name="Mehta T."/>
            <person name="Meldrim J."/>
            <person name="Meneus L."/>
            <person name="Mihai O."/>
            <person name="Mihalev A."/>
            <person name="Mihova T."/>
            <person name="Mittelman R."/>
            <person name="Mlenga V."/>
            <person name="Montmayeur A."/>
            <person name="Mulrain L."/>
            <person name="Navidi A."/>
            <person name="Naylor J."/>
            <person name="Negash T."/>
            <person name="Nguyen T."/>
            <person name="Nguyen N."/>
            <person name="Nicol R."/>
            <person name="Norbu C."/>
            <person name="Norbu N."/>
            <person name="Novod N."/>
            <person name="O'Neill B."/>
            <person name="Osman S."/>
            <person name="Markiewicz E."/>
            <person name="Oyono O.L."/>
            <person name="Patti C."/>
            <person name="Phunkhang P."/>
            <person name="Pierre F."/>
            <person name="Priest M."/>
            <person name="Raghuraman S."/>
            <person name="Rege F."/>
            <person name="Reyes R."/>
            <person name="Rise C."/>
            <person name="Rogov P."/>
            <person name="Ross K."/>
            <person name="Ryan E."/>
            <person name="Settipalli S."/>
            <person name="Shea T."/>
            <person name="Sherpa N."/>
            <person name="Shi L."/>
            <person name="Shih D."/>
            <person name="Sparrow T."/>
            <person name="Spaulding J."/>
            <person name="Stalker J."/>
            <person name="Stange-Thomann N."/>
            <person name="Stavropoulos S."/>
            <person name="Stone C."/>
            <person name="Strader C."/>
            <person name="Tesfaye S."/>
            <person name="Thomson T."/>
            <person name="Thoulutsang Y."/>
            <person name="Thoulutsang D."/>
            <person name="Topham K."/>
            <person name="Topping I."/>
            <person name="Tsamla T."/>
            <person name="Vassiliev H."/>
            <person name="Vo A."/>
            <person name="Wangchuk T."/>
            <person name="Wangdi T."/>
            <person name="Weiand M."/>
            <person name="Wilkinson J."/>
            <person name="Wilson A."/>
            <person name="Yadav S."/>
            <person name="Young G."/>
            <person name="Yu Q."/>
            <person name="Zembek L."/>
            <person name="Zhong D."/>
            <person name="Zimmer A."/>
            <person name="Zwirko Z."/>
            <person name="Jaffe D.B."/>
            <person name="Alvarez P."/>
            <person name="Brockman W."/>
            <person name="Butler J."/>
            <person name="Chin C."/>
            <person name="Gnerre S."/>
            <person name="Grabherr M."/>
            <person name="Kleber M."/>
            <person name="Mauceli E."/>
            <person name="MacCallum I."/>
        </authorList>
    </citation>
    <scope>NUCLEOTIDE SEQUENCE [LARGE SCALE GENOMIC DNA]</scope>
    <source>
        <strain evidence="3">Tucson 14030-0811.24</strain>
    </source>
</reference>
<dbReference type="GO" id="GO:0006913">
    <property type="term" value="P:nucleocytoplasmic transport"/>
    <property type="evidence" value="ECO:0007669"/>
    <property type="project" value="TreeGrafter"/>
</dbReference>
<keyword evidence="3" id="KW-1185">Reference proteome</keyword>
<evidence type="ECO:0008006" key="4">
    <source>
        <dbReference type="Google" id="ProtNLM"/>
    </source>
</evidence>
<accession>A0A0Q9X1Y0</accession>
<keyword evidence="1" id="KW-0472">Membrane</keyword>
<evidence type="ECO:0000313" key="2">
    <source>
        <dbReference type="EMBL" id="KRF99539.1"/>
    </source>
</evidence>